<keyword evidence="2" id="KW-1185">Reference proteome</keyword>
<reference evidence="1" key="2">
    <citation type="submission" date="2018-05" db="EMBL/GenBank/DDBJ databases">
        <title>OpunRS2 (Oryza punctata Reference Sequence Version 2).</title>
        <authorList>
            <person name="Zhang J."/>
            <person name="Kudrna D."/>
            <person name="Lee S."/>
            <person name="Talag J."/>
            <person name="Welchert J."/>
            <person name="Wing R.A."/>
        </authorList>
    </citation>
    <scope>NUCLEOTIDE SEQUENCE [LARGE SCALE GENOMIC DNA]</scope>
</reference>
<dbReference type="HOGENOM" id="CLU_2626207_0_0_1"/>
<dbReference type="Gramene" id="OPUNC01G41880.1">
    <property type="protein sequence ID" value="OPUNC01G41880.1"/>
    <property type="gene ID" value="OPUNC01G41880"/>
</dbReference>
<protein>
    <submittedName>
        <fullName evidence="1">Uncharacterized protein</fullName>
    </submittedName>
</protein>
<dbReference type="EnsemblPlants" id="OPUNC01G41880.1">
    <property type="protein sequence ID" value="OPUNC01G41880.1"/>
    <property type="gene ID" value="OPUNC01G41880"/>
</dbReference>
<dbReference type="STRING" id="4537.A0A0E0JT87"/>
<evidence type="ECO:0000313" key="2">
    <source>
        <dbReference type="Proteomes" id="UP000026962"/>
    </source>
</evidence>
<proteinExistence type="predicted"/>
<name>A0A0E0JT87_ORYPU</name>
<dbReference type="Proteomes" id="UP000026962">
    <property type="component" value="Chromosome 1"/>
</dbReference>
<dbReference type="Gene3D" id="3.30.70.80">
    <property type="entry name" value="Peptidase S8 propeptide/proteinase inhibitor I9"/>
    <property type="match status" value="1"/>
</dbReference>
<organism evidence="1">
    <name type="scientific">Oryza punctata</name>
    <name type="common">Red rice</name>
    <dbReference type="NCBI Taxonomy" id="4537"/>
    <lineage>
        <taxon>Eukaryota</taxon>
        <taxon>Viridiplantae</taxon>
        <taxon>Streptophyta</taxon>
        <taxon>Embryophyta</taxon>
        <taxon>Tracheophyta</taxon>
        <taxon>Spermatophyta</taxon>
        <taxon>Magnoliopsida</taxon>
        <taxon>Liliopsida</taxon>
        <taxon>Poales</taxon>
        <taxon>Poaceae</taxon>
        <taxon>BOP clade</taxon>
        <taxon>Oryzoideae</taxon>
        <taxon>Oryzeae</taxon>
        <taxon>Oryzinae</taxon>
        <taxon>Oryza</taxon>
    </lineage>
</organism>
<dbReference type="AlphaFoldDB" id="A0A0E0JT87"/>
<dbReference type="InterPro" id="IPR037045">
    <property type="entry name" value="S8pro/Inhibitor_I9_sf"/>
</dbReference>
<sequence length="78" mass="8718">MELAHVIPTRRHHSLRQAAARPLVPEHVLHGFAAWLTEAELEAVSIKPGFFKWIPDETMYLGGNVHGNNKVIGARSHC</sequence>
<reference evidence="1" key="1">
    <citation type="submission" date="2015-04" db="UniProtKB">
        <authorList>
            <consortium name="EnsemblPlants"/>
        </authorList>
    </citation>
    <scope>IDENTIFICATION</scope>
</reference>
<accession>A0A0E0JT87</accession>
<evidence type="ECO:0000313" key="1">
    <source>
        <dbReference type="EnsemblPlants" id="OPUNC01G41880.1"/>
    </source>
</evidence>